<keyword evidence="13" id="KW-1185">Reference proteome</keyword>
<dbReference type="SUPFAM" id="SSF140111">
    <property type="entry name" value="Endosomal sorting complex assembly domain"/>
    <property type="match status" value="1"/>
</dbReference>
<evidence type="ECO:0000256" key="4">
    <source>
        <dbReference type="ARBA" id="ARBA00022753"/>
    </source>
</evidence>
<dbReference type="GO" id="GO:0072666">
    <property type="term" value="P:establishment of protein localization to vacuole"/>
    <property type="evidence" value="ECO:0007669"/>
    <property type="project" value="UniProtKB-ARBA"/>
</dbReference>
<sequence>MSLEVTRQWLQENTNRRFEKPTEVYELVDAAITQHRSLKPKIAEYVSEDKAIQALLCLHGTLPVVFNGATFNIPVVFWFPRGFPEHPPMAYVTPTRTMVVKVSKHVDDRGRVYHPYLASWSETSTLVELFGNLISIFSVEPPVFSRPPGFAAAAINPTPMTPKPPHMASSSMAALPHVASMSAASLPHFGAMSMSSLPPSHSNIMATQQHPQPKPQQQQQQQSSAFVRPMSVAEADLATVTNTTTLTAVETIEQGTSQISLEPKVLGGAQSTQSANPAISAAVESPSYATYKFNPVAGRPPVPVVNPGSAPGSPATASTITAVQTSPRLSSASASAAQPAPVQNGTAAGNDKVSAAIAAAAAAAAARTQSYSDSESVSGRSKRWSIAESTHSAADSHATPESTPAPAPVPAPAPAPAPTQAPAQTQTYTQPPTRVQPAASTTSTIPAAAPKSPPPSSLLDSEPMDDPMKRLVGYQLAIYDRVSHAVNVSREKHTRVNKELLDQSANLNSGAGVIAEERKQLSDSQRQLTANISVLENKLTELNDKKEEFPDASQIADVTKVFRGQTPAMEQLFDLAGEIAAIDDTLYLLGKALNDGQLSLSIYMRQVRKLAQQQFLAKALALKIRGICNLDK</sequence>
<accession>A0A9W7Y7L3</accession>
<evidence type="ECO:0000259" key="10">
    <source>
        <dbReference type="PROSITE" id="PS51312"/>
    </source>
</evidence>
<evidence type="ECO:0000256" key="9">
    <source>
        <dbReference type="SAM" id="MobiDB-lite"/>
    </source>
</evidence>
<feature type="region of interest" description="Disordered" evidence="9">
    <location>
        <begin position="367"/>
        <end position="466"/>
    </location>
</feature>
<keyword evidence="5 7" id="KW-0653">Protein transport</keyword>
<dbReference type="CDD" id="cd11685">
    <property type="entry name" value="UEV_TSG101-like"/>
    <property type="match status" value="1"/>
</dbReference>
<keyword evidence="6 8" id="KW-0175">Coiled coil</keyword>
<dbReference type="Gene3D" id="6.10.140.820">
    <property type="match status" value="1"/>
</dbReference>
<dbReference type="InterPro" id="IPR008883">
    <property type="entry name" value="UEV_N"/>
</dbReference>
<feature type="region of interest" description="Disordered" evidence="9">
    <location>
        <begin position="325"/>
        <end position="346"/>
    </location>
</feature>
<dbReference type="EMBL" id="JANBOJ010000008">
    <property type="protein sequence ID" value="KAJ1725267.1"/>
    <property type="molecule type" value="Genomic_DNA"/>
</dbReference>
<dbReference type="GO" id="GO:0000813">
    <property type="term" value="C:ESCRT I complex"/>
    <property type="evidence" value="ECO:0007669"/>
    <property type="project" value="TreeGrafter"/>
</dbReference>
<dbReference type="GO" id="GO:0015031">
    <property type="term" value="P:protein transport"/>
    <property type="evidence" value="ECO:0007669"/>
    <property type="project" value="UniProtKB-UniRule"/>
</dbReference>
<feature type="compositionally biased region" description="Pro residues" evidence="9">
    <location>
        <begin position="403"/>
        <end position="419"/>
    </location>
</feature>
<reference evidence="12" key="1">
    <citation type="submission" date="2022-07" db="EMBL/GenBank/DDBJ databases">
        <title>Phylogenomic reconstructions and comparative analyses of Kickxellomycotina fungi.</title>
        <authorList>
            <person name="Reynolds N.K."/>
            <person name="Stajich J.E."/>
            <person name="Barry K."/>
            <person name="Grigoriev I.V."/>
            <person name="Crous P."/>
            <person name="Smith M.E."/>
        </authorList>
    </citation>
    <scope>NUCLEOTIDE SEQUENCE</scope>
    <source>
        <strain evidence="12">NBRC 32514</strain>
    </source>
</reference>
<comment type="subcellular location">
    <subcellularLocation>
        <location evidence="1">Endosome</location>
    </subcellularLocation>
</comment>
<feature type="domain" description="UEV" evidence="11">
    <location>
        <begin position="5"/>
        <end position="147"/>
    </location>
</feature>
<evidence type="ECO:0000256" key="3">
    <source>
        <dbReference type="ARBA" id="ARBA00022448"/>
    </source>
</evidence>
<dbReference type="Pfam" id="PF09454">
    <property type="entry name" value="Vps23_core"/>
    <property type="match status" value="1"/>
</dbReference>
<proteinExistence type="inferred from homology"/>
<feature type="compositionally biased region" description="Polar residues" evidence="9">
    <location>
        <begin position="367"/>
        <end position="379"/>
    </location>
</feature>
<evidence type="ECO:0000256" key="8">
    <source>
        <dbReference type="SAM" id="Coils"/>
    </source>
</evidence>
<dbReference type="InterPro" id="IPR052070">
    <property type="entry name" value="ESCRT-I_UEV_domain"/>
</dbReference>
<feature type="compositionally biased region" description="Polar residues" evidence="9">
    <location>
        <begin position="197"/>
        <end position="207"/>
    </location>
</feature>
<evidence type="ECO:0000256" key="2">
    <source>
        <dbReference type="ARBA" id="ARBA00009594"/>
    </source>
</evidence>
<feature type="region of interest" description="Disordered" evidence="9">
    <location>
        <begin position="197"/>
        <end position="228"/>
    </location>
</feature>
<dbReference type="InterPro" id="IPR016135">
    <property type="entry name" value="UBQ-conjugating_enzyme/RWD"/>
</dbReference>
<evidence type="ECO:0000256" key="7">
    <source>
        <dbReference type="PROSITE-ProRule" id="PRU00644"/>
    </source>
</evidence>
<dbReference type="GO" id="GO:0043130">
    <property type="term" value="F:ubiquitin binding"/>
    <property type="evidence" value="ECO:0007669"/>
    <property type="project" value="TreeGrafter"/>
</dbReference>
<dbReference type="OrthoDB" id="306304at2759"/>
<evidence type="ECO:0000313" key="13">
    <source>
        <dbReference type="Proteomes" id="UP001149813"/>
    </source>
</evidence>
<keyword evidence="12" id="KW-0675">Receptor</keyword>
<dbReference type="PROSITE" id="PS51312">
    <property type="entry name" value="SB"/>
    <property type="match status" value="1"/>
</dbReference>
<dbReference type="GO" id="GO:0043162">
    <property type="term" value="P:ubiquitin-dependent protein catabolic process via the multivesicular body sorting pathway"/>
    <property type="evidence" value="ECO:0007669"/>
    <property type="project" value="UniProtKB-ARBA"/>
</dbReference>
<comment type="caution">
    <text evidence="12">The sequence shown here is derived from an EMBL/GenBank/DDBJ whole genome shotgun (WGS) entry which is preliminary data.</text>
</comment>
<feature type="compositionally biased region" description="Low complexity" evidence="9">
    <location>
        <begin position="420"/>
        <end position="450"/>
    </location>
</feature>
<protein>
    <submittedName>
        <fullName evidence="12">Suppressor protein stp22 of temperature-sensitive alpha-factor receptor and arginine permease</fullName>
    </submittedName>
</protein>
<dbReference type="SUPFAM" id="SSF54495">
    <property type="entry name" value="UBC-like"/>
    <property type="match status" value="1"/>
</dbReference>
<dbReference type="InterPro" id="IPR017916">
    <property type="entry name" value="SB_dom"/>
</dbReference>
<organism evidence="12 13">
    <name type="scientific">Coemansia erecta</name>
    <dbReference type="NCBI Taxonomy" id="147472"/>
    <lineage>
        <taxon>Eukaryota</taxon>
        <taxon>Fungi</taxon>
        <taxon>Fungi incertae sedis</taxon>
        <taxon>Zoopagomycota</taxon>
        <taxon>Kickxellomycotina</taxon>
        <taxon>Kickxellomycetes</taxon>
        <taxon>Kickxellales</taxon>
        <taxon>Kickxellaceae</taxon>
        <taxon>Coemansia</taxon>
    </lineage>
</organism>
<gene>
    <name evidence="12" type="primary">STP22</name>
    <name evidence="12" type="ORF">LPJ53_000494</name>
</gene>
<dbReference type="Proteomes" id="UP001149813">
    <property type="component" value="Unassembled WGS sequence"/>
</dbReference>
<evidence type="ECO:0000256" key="5">
    <source>
        <dbReference type="ARBA" id="ARBA00022927"/>
    </source>
</evidence>
<evidence type="ECO:0000313" key="12">
    <source>
        <dbReference type="EMBL" id="KAJ1725267.1"/>
    </source>
</evidence>
<keyword evidence="3 7" id="KW-0813">Transport</keyword>
<keyword evidence="4" id="KW-0967">Endosome</keyword>
<evidence type="ECO:0000256" key="6">
    <source>
        <dbReference type="ARBA" id="ARBA00023054"/>
    </source>
</evidence>
<dbReference type="PANTHER" id="PTHR23306">
    <property type="entry name" value="TUMOR SUSCEPTIBILITY GENE 101 PROTEIN-RELATED"/>
    <property type="match status" value="1"/>
</dbReference>
<dbReference type="Gene3D" id="3.10.110.10">
    <property type="entry name" value="Ubiquitin Conjugating Enzyme"/>
    <property type="match status" value="1"/>
</dbReference>
<feature type="compositionally biased region" description="Low complexity" evidence="9">
    <location>
        <begin position="208"/>
        <end position="222"/>
    </location>
</feature>
<dbReference type="AlphaFoldDB" id="A0A9W7Y7L3"/>
<evidence type="ECO:0000256" key="1">
    <source>
        <dbReference type="ARBA" id="ARBA00004177"/>
    </source>
</evidence>
<feature type="coiled-coil region" evidence="8">
    <location>
        <begin position="518"/>
        <end position="545"/>
    </location>
</feature>
<dbReference type="PROSITE" id="PS51322">
    <property type="entry name" value="UEV"/>
    <property type="match status" value="1"/>
</dbReference>
<dbReference type="InterPro" id="IPR037202">
    <property type="entry name" value="ESCRT_assembly_dom"/>
</dbReference>
<evidence type="ECO:0000259" key="11">
    <source>
        <dbReference type="PROSITE" id="PS51322"/>
    </source>
</evidence>
<feature type="domain" description="SB" evidence="10">
    <location>
        <begin position="566"/>
        <end position="632"/>
    </location>
</feature>
<name>A0A9W7Y7L3_9FUNG</name>
<dbReference type="Pfam" id="PF05743">
    <property type="entry name" value="UEV"/>
    <property type="match status" value="1"/>
</dbReference>
<dbReference type="PANTHER" id="PTHR23306:SF3">
    <property type="entry name" value="TUMOR SUPPRESSOR PROTEIN 101"/>
    <property type="match status" value="1"/>
</dbReference>
<comment type="similarity">
    <text evidence="2">Belongs to the ubiquitin-conjugating enzyme family. UEV subfamily.</text>
</comment>